<keyword evidence="3" id="KW-1185">Reference proteome</keyword>
<sequence length="160" mass="16359">MTSASPASTPAPEPTSVPIFRKILVYGSILSLGIAVIGAIIGGIVAGGNGVISALVGALMAAIFMGITAGSLLIANKYAGRESAIGAFFGIVMGGWLLKFVLFLVLVVLLKGQPWIEPGVLFLSIIAGVVGSLVVDIVVLMKSRMPYASDITLPPAPHDD</sequence>
<evidence type="ECO:0000313" key="2">
    <source>
        <dbReference type="EMBL" id="GAA3893674.1"/>
    </source>
</evidence>
<accession>A0ABP7L5Y7</accession>
<feature type="transmembrane region" description="Helical" evidence="1">
    <location>
        <begin position="51"/>
        <end position="75"/>
    </location>
</feature>
<feature type="transmembrane region" description="Helical" evidence="1">
    <location>
        <begin position="121"/>
        <end position="141"/>
    </location>
</feature>
<evidence type="ECO:0000313" key="3">
    <source>
        <dbReference type="Proteomes" id="UP001501803"/>
    </source>
</evidence>
<dbReference type="EMBL" id="BAABCN010000017">
    <property type="protein sequence ID" value="GAA3893674.1"/>
    <property type="molecule type" value="Genomic_DNA"/>
</dbReference>
<keyword evidence="1" id="KW-0812">Transmembrane</keyword>
<keyword evidence="1" id="KW-1133">Transmembrane helix</keyword>
<evidence type="ECO:0008006" key="4">
    <source>
        <dbReference type="Google" id="ProtNLM"/>
    </source>
</evidence>
<evidence type="ECO:0000256" key="1">
    <source>
        <dbReference type="SAM" id="Phobius"/>
    </source>
</evidence>
<name>A0ABP7L5Y7_9MICO</name>
<dbReference type="RefSeq" id="WP_345069560.1">
    <property type="nucleotide sequence ID" value="NZ_BAABCN010000017.1"/>
</dbReference>
<proteinExistence type="predicted"/>
<organism evidence="2 3">
    <name type="scientific">Leifsonia kafniensis</name>
    <dbReference type="NCBI Taxonomy" id="475957"/>
    <lineage>
        <taxon>Bacteria</taxon>
        <taxon>Bacillati</taxon>
        <taxon>Actinomycetota</taxon>
        <taxon>Actinomycetes</taxon>
        <taxon>Micrococcales</taxon>
        <taxon>Microbacteriaceae</taxon>
        <taxon>Leifsonia</taxon>
    </lineage>
</organism>
<reference evidence="3" key="1">
    <citation type="journal article" date="2019" name="Int. J. Syst. Evol. Microbiol.">
        <title>The Global Catalogue of Microorganisms (GCM) 10K type strain sequencing project: providing services to taxonomists for standard genome sequencing and annotation.</title>
        <authorList>
            <consortium name="The Broad Institute Genomics Platform"/>
            <consortium name="The Broad Institute Genome Sequencing Center for Infectious Disease"/>
            <person name="Wu L."/>
            <person name="Ma J."/>
        </authorList>
    </citation>
    <scope>NUCLEOTIDE SEQUENCE [LARGE SCALE GENOMIC DNA]</scope>
    <source>
        <strain evidence="3">JCM 17021</strain>
    </source>
</reference>
<protein>
    <recommendedName>
        <fullName evidence="4">ATP synthase protein I</fullName>
    </recommendedName>
</protein>
<comment type="caution">
    <text evidence="2">The sequence shown here is derived from an EMBL/GenBank/DDBJ whole genome shotgun (WGS) entry which is preliminary data.</text>
</comment>
<dbReference type="Proteomes" id="UP001501803">
    <property type="component" value="Unassembled WGS sequence"/>
</dbReference>
<keyword evidence="1" id="KW-0472">Membrane</keyword>
<feature type="transmembrane region" description="Helical" evidence="1">
    <location>
        <begin position="87"/>
        <end position="109"/>
    </location>
</feature>
<feature type="transmembrane region" description="Helical" evidence="1">
    <location>
        <begin position="23"/>
        <end position="45"/>
    </location>
</feature>
<gene>
    <name evidence="2" type="ORF">GCM10022381_39160</name>
</gene>